<feature type="transmembrane region" description="Helical" evidence="6">
    <location>
        <begin position="290"/>
        <end position="311"/>
    </location>
</feature>
<feature type="transmembrane region" description="Helical" evidence="6">
    <location>
        <begin position="422"/>
        <end position="440"/>
    </location>
</feature>
<feature type="transmembrane region" description="Helical" evidence="6">
    <location>
        <begin position="75"/>
        <end position="96"/>
    </location>
</feature>
<comment type="subcellular location">
    <subcellularLocation>
        <location evidence="1">Membrane</location>
        <topology evidence="1">Multi-pass membrane protein</topology>
    </subcellularLocation>
</comment>
<evidence type="ECO:0000256" key="1">
    <source>
        <dbReference type="ARBA" id="ARBA00004141"/>
    </source>
</evidence>
<keyword evidence="5 6" id="KW-0472">Membrane</keyword>
<dbReference type="PANTHER" id="PTHR23505">
    <property type="entry name" value="SPINSTER"/>
    <property type="match status" value="1"/>
</dbReference>
<keyword evidence="4 6" id="KW-1133">Transmembrane helix</keyword>
<evidence type="ECO:0000256" key="4">
    <source>
        <dbReference type="ARBA" id="ARBA00022989"/>
    </source>
</evidence>
<feature type="transmembrane region" description="Helical" evidence="6">
    <location>
        <begin position="103"/>
        <end position="121"/>
    </location>
</feature>
<evidence type="ECO:0000313" key="8">
    <source>
        <dbReference type="EMBL" id="VVE66850.1"/>
    </source>
</evidence>
<feature type="transmembrane region" description="Helical" evidence="6">
    <location>
        <begin position="384"/>
        <end position="402"/>
    </location>
</feature>
<gene>
    <name evidence="8" type="primary">dgoT</name>
    <name evidence="8" type="ORF">PAN31117_02409</name>
</gene>
<sequence>MRRMSDEADMNEPRWTQDKAWGTPLPGAASLRRAWYALVVLSLIAILGITDRQMLTLAVEPLKQDFRLSDTELGLIVGFGPILFSAIASPLLGWLADRVDRRWLMVVCILVWSAGTAACGLVTQSWMLFLCTLTLAVGEAGLGPVVYSLLPDLFPARLRTTANTIFFAMSLFGAGLGIAGAGAIFRLAEPLARELSMDTWRLAFLIVAVPGPVIAALFVPIGHPPRGGEGARTSHVAPETVAQYWRRSGRMLTCLLFGYALSAFYVGAILGWAPVSLIRYFHVDLAQAGVYSGVAIGGGSVIGVISGAVMARGLRPRFGHRMPVVVACAMALAGAGLLLCLSVATTATWLVATMTGILAAYITGAALTPTLLQDVAPPHLRGRVIGASSLITYMFQAISVPAVGAVSDALHGTHYALLKGTAWLGIPAALASAVLFAVCLRAMQARARPQGDTRHGTATL</sequence>
<dbReference type="InterPro" id="IPR036259">
    <property type="entry name" value="MFS_trans_sf"/>
</dbReference>
<dbReference type="GO" id="GO:0016020">
    <property type="term" value="C:membrane"/>
    <property type="evidence" value="ECO:0007669"/>
    <property type="project" value="UniProtKB-SubCell"/>
</dbReference>
<accession>A0A5E5A3X5</accession>
<reference evidence="8 9" key="1">
    <citation type="submission" date="2019-08" db="EMBL/GenBank/DDBJ databases">
        <authorList>
            <person name="Peeters C."/>
        </authorList>
    </citation>
    <scope>NUCLEOTIDE SEQUENCE [LARGE SCALE GENOMIC DNA]</scope>
    <source>
        <strain evidence="8 9">LMG 31117</strain>
    </source>
</reference>
<dbReference type="Proteomes" id="UP000383122">
    <property type="component" value="Unassembled WGS sequence"/>
</dbReference>
<dbReference type="InterPro" id="IPR020846">
    <property type="entry name" value="MFS_dom"/>
</dbReference>
<dbReference type="InterPro" id="IPR011701">
    <property type="entry name" value="MFS"/>
</dbReference>
<keyword evidence="2" id="KW-0813">Transport</keyword>
<dbReference type="SUPFAM" id="SSF103473">
    <property type="entry name" value="MFS general substrate transporter"/>
    <property type="match status" value="1"/>
</dbReference>
<dbReference type="Gene3D" id="1.20.1250.20">
    <property type="entry name" value="MFS general substrate transporter like domains"/>
    <property type="match status" value="1"/>
</dbReference>
<feature type="transmembrane region" description="Helical" evidence="6">
    <location>
        <begin position="34"/>
        <end position="55"/>
    </location>
</feature>
<dbReference type="AlphaFoldDB" id="A0A5E5A3X5"/>
<feature type="transmembrane region" description="Helical" evidence="6">
    <location>
        <begin position="127"/>
        <end position="150"/>
    </location>
</feature>
<evidence type="ECO:0000259" key="7">
    <source>
        <dbReference type="PROSITE" id="PS50850"/>
    </source>
</evidence>
<name>A0A5E5A3X5_9BURK</name>
<feature type="transmembrane region" description="Helical" evidence="6">
    <location>
        <begin position="256"/>
        <end position="278"/>
    </location>
</feature>
<feature type="domain" description="Major facilitator superfamily (MFS) profile" evidence="7">
    <location>
        <begin position="37"/>
        <end position="445"/>
    </location>
</feature>
<dbReference type="EMBL" id="CABPSP010000006">
    <property type="protein sequence ID" value="VVE66850.1"/>
    <property type="molecule type" value="Genomic_DNA"/>
</dbReference>
<dbReference type="InterPro" id="IPR044770">
    <property type="entry name" value="MFS_spinster-like"/>
</dbReference>
<evidence type="ECO:0000256" key="6">
    <source>
        <dbReference type="SAM" id="Phobius"/>
    </source>
</evidence>
<dbReference type="PROSITE" id="PS50850">
    <property type="entry name" value="MFS"/>
    <property type="match status" value="1"/>
</dbReference>
<dbReference type="Pfam" id="PF07690">
    <property type="entry name" value="MFS_1"/>
    <property type="match status" value="1"/>
</dbReference>
<proteinExistence type="predicted"/>
<feature type="transmembrane region" description="Helical" evidence="6">
    <location>
        <begin position="162"/>
        <end position="188"/>
    </location>
</feature>
<keyword evidence="9" id="KW-1185">Reference proteome</keyword>
<evidence type="ECO:0000256" key="2">
    <source>
        <dbReference type="ARBA" id="ARBA00022448"/>
    </source>
</evidence>
<dbReference type="PANTHER" id="PTHR23505:SF79">
    <property type="entry name" value="PROTEIN SPINSTER"/>
    <property type="match status" value="1"/>
</dbReference>
<feature type="transmembrane region" description="Helical" evidence="6">
    <location>
        <begin position="323"/>
        <end position="344"/>
    </location>
</feature>
<feature type="transmembrane region" description="Helical" evidence="6">
    <location>
        <begin position="200"/>
        <end position="222"/>
    </location>
</feature>
<dbReference type="OrthoDB" id="6057322at2"/>
<evidence type="ECO:0000313" key="9">
    <source>
        <dbReference type="Proteomes" id="UP000383122"/>
    </source>
</evidence>
<organism evidence="8 9">
    <name type="scientific">Pandoraea anapnoica</name>
    <dbReference type="NCBI Taxonomy" id="2508301"/>
    <lineage>
        <taxon>Bacteria</taxon>
        <taxon>Pseudomonadati</taxon>
        <taxon>Pseudomonadota</taxon>
        <taxon>Betaproteobacteria</taxon>
        <taxon>Burkholderiales</taxon>
        <taxon>Burkholderiaceae</taxon>
        <taxon>Pandoraea</taxon>
    </lineage>
</organism>
<keyword evidence="3 6" id="KW-0812">Transmembrane</keyword>
<protein>
    <submittedName>
        <fullName evidence="8">D-galactonate transporter</fullName>
    </submittedName>
</protein>
<feature type="transmembrane region" description="Helical" evidence="6">
    <location>
        <begin position="350"/>
        <end position="372"/>
    </location>
</feature>
<dbReference type="GO" id="GO:0022857">
    <property type="term" value="F:transmembrane transporter activity"/>
    <property type="evidence" value="ECO:0007669"/>
    <property type="project" value="InterPro"/>
</dbReference>
<evidence type="ECO:0000256" key="3">
    <source>
        <dbReference type="ARBA" id="ARBA00022692"/>
    </source>
</evidence>
<evidence type="ECO:0000256" key="5">
    <source>
        <dbReference type="ARBA" id="ARBA00023136"/>
    </source>
</evidence>